<evidence type="ECO:0000313" key="3">
    <source>
        <dbReference type="Proteomes" id="UP000199444"/>
    </source>
</evidence>
<sequence length="169" mass="19459">MKKNVLLFISVSLLFILVACSGEEKMTKPQYTVEEAVNDGHIVVQHLSQNFDEVRLDGKLETKQLKKIFEFKKMAEQGKKTEVKITIFNKNGTYVTSKLNFNGEKYVFENNFTGYKYPEGTFTCDYFTLRHGTAGLQTCKNKDGKQLNRVTVLLGEIDKFKELEREILP</sequence>
<evidence type="ECO:0008006" key="4">
    <source>
        <dbReference type="Google" id="ProtNLM"/>
    </source>
</evidence>
<name>A0A1H1G9U8_9BACI</name>
<keyword evidence="3" id="KW-1185">Reference proteome</keyword>
<reference evidence="2 3" key="1">
    <citation type="submission" date="2016-10" db="EMBL/GenBank/DDBJ databases">
        <authorList>
            <person name="de Groot N.N."/>
        </authorList>
    </citation>
    <scope>NUCLEOTIDE SEQUENCE [LARGE SCALE GENOMIC DNA]</scope>
    <source>
        <strain evidence="2 3">CGMCC 1.10449</strain>
    </source>
</reference>
<feature type="chain" id="PRO_5011586817" description="DUF4362 domain-containing protein" evidence="1">
    <location>
        <begin position="22"/>
        <end position="169"/>
    </location>
</feature>
<accession>A0A1H1G9U8</accession>
<feature type="signal peptide" evidence="1">
    <location>
        <begin position="1"/>
        <end position="21"/>
    </location>
</feature>
<dbReference type="RefSeq" id="WP_092494289.1">
    <property type="nucleotide sequence ID" value="NZ_FNKD01000005.1"/>
</dbReference>
<protein>
    <recommendedName>
        <fullName evidence="4">DUF4362 domain-containing protein</fullName>
    </recommendedName>
</protein>
<evidence type="ECO:0000313" key="2">
    <source>
        <dbReference type="EMBL" id="SDR09606.1"/>
    </source>
</evidence>
<gene>
    <name evidence="2" type="ORF">SAMN05216231_3571</name>
</gene>
<evidence type="ECO:0000256" key="1">
    <source>
        <dbReference type="SAM" id="SignalP"/>
    </source>
</evidence>
<dbReference type="EMBL" id="FNKD01000005">
    <property type="protein sequence ID" value="SDR09606.1"/>
    <property type="molecule type" value="Genomic_DNA"/>
</dbReference>
<organism evidence="2 3">
    <name type="scientific">Virgibacillus salinus</name>
    <dbReference type="NCBI Taxonomy" id="553311"/>
    <lineage>
        <taxon>Bacteria</taxon>
        <taxon>Bacillati</taxon>
        <taxon>Bacillota</taxon>
        <taxon>Bacilli</taxon>
        <taxon>Bacillales</taxon>
        <taxon>Bacillaceae</taxon>
        <taxon>Virgibacillus</taxon>
    </lineage>
</organism>
<proteinExistence type="predicted"/>
<keyword evidence="1" id="KW-0732">Signal</keyword>
<dbReference type="PROSITE" id="PS51257">
    <property type="entry name" value="PROKAR_LIPOPROTEIN"/>
    <property type="match status" value="1"/>
</dbReference>
<dbReference type="Proteomes" id="UP000199444">
    <property type="component" value="Unassembled WGS sequence"/>
</dbReference>
<dbReference type="STRING" id="553311.SAMN05216231_3571"/>
<dbReference type="AlphaFoldDB" id="A0A1H1G9U8"/>